<gene>
    <name evidence="2" type="ORF">PCANC_28136</name>
</gene>
<protein>
    <submittedName>
        <fullName evidence="2">Uncharacterized protein</fullName>
    </submittedName>
</protein>
<comment type="caution">
    <text evidence="2">The sequence shown here is derived from an EMBL/GenBank/DDBJ whole genome shotgun (WGS) entry which is preliminary data.</text>
</comment>
<feature type="region of interest" description="Disordered" evidence="1">
    <location>
        <begin position="82"/>
        <end position="105"/>
    </location>
</feature>
<feature type="compositionally biased region" description="Polar residues" evidence="1">
    <location>
        <begin position="83"/>
        <end position="97"/>
    </location>
</feature>
<dbReference type="EMBL" id="PGCJ01001291">
    <property type="protein sequence ID" value="PLW06704.1"/>
    <property type="molecule type" value="Genomic_DNA"/>
</dbReference>
<name>A0A2N5S0G4_9BASI</name>
<evidence type="ECO:0000313" key="2">
    <source>
        <dbReference type="EMBL" id="PLW06704.1"/>
    </source>
</evidence>
<dbReference type="AlphaFoldDB" id="A0A2N5S0G4"/>
<evidence type="ECO:0000313" key="3">
    <source>
        <dbReference type="Proteomes" id="UP000235388"/>
    </source>
</evidence>
<evidence type="ECO:0000256" key="1">
    <source>
        <dbReference type="SAM" id="MobiDB-lite"/>
    </source>
</evidence>
<organism evidence="2 3">
    <name type="scientific">Puccinia coronata f. sp. avenae</name>
    <dbReference type="NCBI Taxonomy" id="200324"/>
    <lineage>
        <taxon>Eukaryota</taxon>
        <taxon>Fungi</taxon>
        <taxon>Dikarya</taxon>
        <taxon>Basidiomycota</taxon>
        <taxon>Pucciniomycotina</taxon>
        <taxon>Pucciniomycetes</taxon>
        <taxon>Pucciniales</taxon>
        <taxon>Pucciniaceae</taxon>
        <taxon>Puccinia</taxon>
    </lineage>
</organism>
<accession>A0A2N5S0G4</accession>
<reference evidence="2 3" key="1">
    <citation type="submission" date="2017-11" db="EMBL/GenBank/DDBJ databases">
        <title>De novo assembly and phasing of dikaryotic genomes from two isolates of Puccinia coronata f. sp. avenae, the causal agent of oat crown rust.</title>
        <authorList>
            <person name="Miller M.E."/>
            <person name="Zhang Y."/>
            <person name="Omidvar V."/>
            <person name="Sperschneider J."/>
            <person name="Schwessinger B."/>
            <person name="Raley C."/>
            <person name="Palmer J.M."/>
            <person name="Garnica D."/>
            <person name="Upadhyaya N."/>
            <person name="Rathjen J."/>
            <person name="Taylor J.M."/>
            <person name="Park R.F."/>
            <person name="Dodds P.N."/>
            <person name="Hirsch C.D."/>
            <person name="Kianian S.F."/>
            <person name="Figueroa M."/>
        </authorList>
    </citation>
    <scope>NUCLEOTIDE SEQUENCE [LARGE SCALE GENOMIC DNA]</scope>
    <source>
        <strain evidence="2">12NC29</strain>
    </source>
</reference>
<dbReference type="Proteomes" id="UP000235388">
    <property type="component" value="Unassembled WGS sequence"/>
</dbReference>
<proteinExistence type="predicted"/>
<keyword evidence="3" id="KW-1185">Reference proteome</keyword>
<sequence length="249" mass="26794">MLCTLRLFPPRPPLDKSRTTGSSSNYYKCLGARGLYRVTSPGCTAGINRSNTAVRGAAEGSKVSSTAGNNRSNTAVQAVLKQPCSTGGRTGTVQPKQEPTGRTDLSDRSRLVLSDRSQELIGQAFEHGCSSTARTAVFDRLLPAVLETLLPSAAPRSTCGGRYAHEAPKASAVLWRAGLGGSERCYLLVRLFGGNDELNLLLGIHLIQKPCESHLASRARMTMYHSALDLWANRNHLFDRLAADVISPI</sequence>